<feature type="chain" id="PRO_5012978150" description="LysM domain-containing protein" evidence="1">
    <location>
        <begin position="21"/>
        <end position="271"/>
    </location>
</feature>
<feature type="domain" description="LysM" evidence="2">
    <location>
        <begin position="24"/>
        <end position="67"/>
    </location>
</feature>
<dbReference type="EMBL" id="JRYR02000001">
    <property type="protein sequence ID" value="OHX68213.1"/>
    <property type="molecule type" value="Genomic_DNA"/>
</dbReference>
<dbReference type="PANTHER" id="PTHR33734:SF22">
    <property type="entry name" value="MEMBRANE-BOUND LYTIC MUREIN TRANSGLYCOSYLASE D"/>
    <property type="match status" value="1"/>
</dbReference>
<evidence type="ECO:0000313" key="3">
    <source>
        <dbReference type="EMBL" id="OHX68213.1"/>
    </source>
</evidence>
<dbReference type="Gene3D" id="3.10.350.10">
    <property type="entry name" value="LysM domain"/>
    <property type="match status" value="2"/>
</dbReference>
<keyword evidence="1" id="KW-0732">Signal</keyword>
<evidence type="ECO:0000256" key="1">
    <source>
        <dbReference type="SAM" id="SignalP"/>
    </source>
</evidence>
<dbReference type="SUPFAM" id="SSF54106">
    <property type="entry name" value="LysM domain"/>
    <property type="match status" value="2"/>
</dbReference>
<dbReference type="InterPro" id="IPR036908">
    <property type="entry name" value="RlpA-like_sf"/>
</dbReference>
<feature type="domain" description="LysM" evidence="2">
    <location>
        <begin position="102"/>
        <end position="146"/>
    </location>
</feature>
<dbReference type="Proteomes" id="UP000179797">
    <property type="component" value="Unassembled WGS sequence"/>
</dbReference>
<dbReference type="AlphaFoldDB" id="A0A1S1Z4Y3"/>
<dbReference type="RefSeq" id="WP_084812240.1">
    <property type="nucleotide sequence ID" value="NZ_JRYR02000001.1"/>
</dbReference>
<dbReference type="OrthoDB" id="2149800at2"/>
<dbReference type="InterPro" id="IPR018392">
    <property type="entry name" value="LysM"/>
</dbReference>
<gene>
    <name evidence="3" type="ORF">NH26_18590</name>
</gene>
<dbReference type="Pfam" id="PF01476">
    <property type="entry name" value="LysM"/>
    <property type="match status" value="2"/>
</dbReference>
<name>A0A1S1Z4Y3_FLAPC</name>
<feature type="signal peptide" evidence="1">
    <location>
        <begin position="1"/>
        <end position="20"/>
    </location>
</feature>
<dbReference type="STRING" id="915059.NH26_18590"/>
<proteinExistence type="predicted"/>
<dbReference type="CDD" id="cd00118">
    <property type="entry name" value="LysM"/>
    <property type="match status" value="2"/>
</dbReference>
<dbReference type="GO" id="GO:0008932">
    <property type="term" value="F:lytic endotransglycosylase activity"/>
    <property type="evidence" value="ECO:0007669"/>
    <property type="project" value="TreeGrafter"/>
</dbReference>
<organism evidence="3 4">
    <name type="scientific">Flammeovirga pacifica</name>
    <dbReference type="NCBI Taxonomy" id="915059"/>
    <lineage>
        <taxon>Bacteria</taxon>
        <taxon>Pseudomonadati</taxon>
        <taxon>Bacteroidota</taxon>
        <taxon>Cytophagia</taxon>
        <taxon>Cytophagales</taxon>
        <taxon>Flammeovirgaceae</taxon>
        <taxon>Flammeovirga</taxon>
    </lineage>
</organism>
<dbReference type="PANTHER" id="PTHR33734">
    <property type="entry name" value="LYSM DOMAIN-CONTAINING GPI-ANCHORED PROTEIN 2"/>
    <property type="match status" value="1"/>
</dbReference>
<evidence type="ECO:0000313" key="4">
    <source>
        <dbReference type="Proteomes" id="UP000179797"/>
    </source>
</evidence>
<accession>A0A1S1Z4Y3</accession>
<dbReference type="Gene3D" id="2.40.40.10">
    <property type="entry name" value="RlpA-like domain"/>
    <property type="match status" value="1"/>
</dbReference>
<dbReference type="InterPro" id="IPR036779">
    <property type="entry name" value="LysM_dom_sf"/>
</dbReference>
<evidence type="ECO:0000259" key="2">
    <source>
        <dbReference type="PROSITE" id="PS51782"/>
    </source>
</evidence>
<keyword evidence="4" id="KW-1185">Reference proteome</keyword>
<reference evidence="3 4" key="1">
    <citation type="journal article" date="2012" name="Int. J. Syst. Evol. Microbiol.">
        <title>Flammeovirga pacifica sp. nov., isolated from deep-sea sediment.</title>
        <authorList>
            <person name="Xu H."/>
            <person name="Fu Y."/>
            <person name="Yang N."/>
            <person name="Ding Z."/>
            <person name="Lai Q."/>
            <person name="Zeng R."/>
        </authorList>
    </citation>
    <scope>NUCLEOTIDE SEQUENCE [LARGE SCALE GENOMIC DNA]</scope>
    <source>
        <strain evidence="4">DSM 24597 / LMG 26175 / WPAGA1</strain>
    </source>
</reference>
<sequence>MKLLAFISFFLCCNITVLFAQSNTSHTVKQTETLYSISREYGVSVQDIIKANNIQDNVIKIGQTLQIPVVSADQTSTTEETTVTPINTDQPAVYLAEGSSPMYYHAKEGETLREVAFAYQVVVDSLSVWNGILPDKRLVDGQQIVVSVTGEINTNIDQKAIEVHSKSYADLTIEEAKDYDIPMQKVERGNGQVVELPNNTSKLMALHRKETVGSYIKVINPNNDRQAIVRVVAALPDAALEDGIIIRVSEQAAKKIGVVGTDFKIRIEYNQ</sequence>
<protein>
    <recommendedName>
        <fullName evidence="2">LysM domain-containing protein</fullName>
    </recommendedName>
</protein>
<comment type="caution">
    <text evidence="3">The sequence shown here is derived from an EMBL/GenBank/DDBJ whole genome shotgun (WGS) entry which is preliminary data.</text>
</comment>
<dbReference type="PROSITE" id="PS51782">
    <property type="entry name" value="LYSM"/>
    <property type="match status" value="2"/>
</dbReference>
<dbReference type="SMART" id="SM00257">
    <property type="entry name" value="LysM"/>
    <property type="match status" value="2"/>
</dbReference>